<dbReference type="CDD" id="cd19531">
    <property type="entry name" value="LCL_NRPS-like"/>
    <property type="match status" value="1"/>
</dbReference>
<dbReference type="Gene3D" id="3.30.559.10">
    <property type="entry name" value="Chloramphenicol acetyltransferase-like domain"/>
    <property type="match status" value="1"/>
</dbReference>
<dbReference type="InterPro" id="IPR020806">
    <property type="entry name" value="PKS_PP-bd"/>
</dbReference>
<dbReference type="InterPro" id="IPR020845">
    <property type="entry name" value="AMP-binding_CS"/>
</dbReference>
<dbReference type="Pfam" id="PF00975">
    <property type="entry name" value="Thioesterase"/>
    <property type="match status" value="1"/>
</dbReference>
<dbReference type="SMART" id="SM00824">
    <property type="entry name" value="PKS_TE"/>
    <property type="match status" value="1"/>
</dbReference>
<evidence type="ECO:0000259" key="6">
    <source>
        <dbReference type="PROSITE" id="PS50075"/>
    </source>
</evidence>
<dbReference type="Gene3D" id="3.30.300.30">
    <property type="match status" value="1"/>
</dbReference>
<comment type="similarity">
    <text evidence="2">Belongs to the ATP-dependent AMP-binding enzyme family.</text>
</comment>
<comment type="cofactor">
    <cofactor evidence="1">
        <name>pantetheine 4'-phosphate</name>
        <dbReference type="ChEBI" id="CHEBI:47942"/>
    </cofactor>
</comment>
<dbReference type="CDD" id="cd05930">
    <property type="entry name" value="A_NRPS"/>
    <property type="match status" value="1"/>
</dbReference>
<dbReference type="NCBIfam" id="TIGR01733">
    <property type="entry name" value="AA-adenyl-dom"/>
    <property type="match status" value="1"/>
</dbReference>
<feature type="domain" description="Carrier" evidence="6">
    <location>
        <begin position="1073"/>
        <end position="1148"/>
    </location>
</feature>
<sequence length="1431" mass="157935">MSELDGAYVAPNTAAEELVASIWEEVLQAERIGVHDNFFERGGHSLLATQVISRIEEAFGVDVPLRHLFELPTVAALAEQVQALQAAGHGRQVPPLLKAERVGPMPLSFAQQRLWLIDQLQPGSAVYNMPFVVRLEGELDVEALERSLEEIIARHEALRTTFVEGPAEPLQVIAAPDRLSLAVRDLSSLPAEEREATARQLAQEEVAAPFDLSAGPLIRCSLLKLAEREHLLVLNMHHIVSDGWSTGVFLHEFAALYAAFADGRPSPLPALAIQYADYAVWQRNWLQGSALEEQLSYWKERLGGDLPALQLPTDRPRPPVQTHRGAVVSAELSPELAQALQALSKRQGVTLFMTLLAAFQTMLARYTGQEDIAVGTPIAGRNAKETEELIGFFVNTLVMRTDLSGEPTFREVLKRVREVALGAYANQDVPFERLVEELQPPRDTSRTPLFQTMFVLQNDALPAVEVEGLLIEPLDISNETAKFDLTLFVQGEQDELVAMFEYNTDLFEASTARRMIDHFHNLLHEIAADPDRSISRYSLLAERERDTLLLEWNDTKREHGEEKTFAQLFEAQAEKTPDAVAVELSAESWTYRELNEQANRLAHLLKRYGVGPDVIVGIFLDRSLAMMAAFLAVFKAGGAYLPLDPSTPPERMSFLLQDAGAALVLTTSTLGDRVPASDLPQIVLDGQADLIAGQPADNLAPVAEPGHLAYLIYTSGSTGLPKGTMIEQRGLTNYLLWAVDAYRLQEGAGAIVHSSVAFDMPITSLFPPLLTGKKVVFTPQEASGVEALCQLLLTRQDFSLVKVTPAHLQLLNRELEGEDWQGLARALVIGGEALLPEQVAPWQERAPETRLINEYGPTETVVGCCVHEVSEADRGGAIPIGRPIANMAMYILDAQQQPVPIGVVGEIYIGGHGVARGYRNREELQAERFLPDPFRAEEAAKLYRTGDLASYRADGAIEYVGRIDSQVKIRGYRIELGEVEAALYQHPAVREALVIDREDIPGNRRLVAYLVAGEKLVAGREIRAFLKRFLSEYMIPSDFVWLEEIPLTANGKVDHKVLPTPSADLEREERETAPRDRLEMQLVRIWEAVLGRSNIGVRDNFFELGGHSLLALQVLKEIEARLEQKVSLTALIQSGTIEQLAALLRDGEASDHRVPTLLPLRANGTQRPLFLVHPIGGHATSYVELAKALGEDQPVYALQSPGLEGECEPLDRIEDMAAHYLAEIRAVQPVGPYLLGGWSFGGAVAYEMAQQLRAAGEEVALLALLDSAVPKLNRRTEAELEEGALALQFAADLAGRFGIDVTPFAEEFAEKGAEETLDAVLELAQRHHALAPSFERADLKRLFDVFRANAIAYQQYEPQPFDREVVLFRAEAGPSALIEDQSLGYGELVQEVDVHVMSGDHFTLLQTPNVTQLASRLQTVLERVKKTETTS</sequence>
<dbReference type="SUPFAM" id="SSF52777">
    <property type="entry name" value="CoA-dependent acyltransferases"/>
    <property type="match status" value="2"/>
</dbReference>
<protein>
    <submittedName>
        <fullName evidence="7">Amino acid adenylation domain-containing protein</fullName>
    </submittedName>
</protein>
<dbReference type="InterPro" id="IPR000873">
    <property type="entry name" value="AMP-dep_synth/lig_dom"/>
</dbReference>
<accession>A0ABW4ZZE0</accession>
<reference evidence="8" key="1">
    <citation type="journal article" date="2019" name="Int. J. Syst. Evol. Microbiol.">
        <title>The Global Catalogue of Microorganisms (GCM) 10K type strain sequencing project: providing services to taxonomists for standard genome sequencing and annotation.</title>
        <authorList>
            <consortium name="The Broad Institute Genomics Platform"/>
            <consortium name="The Broad Institute Genome Sequencing Center for Infectious Disease"/>
            <person name="Wu L."/>
            <person name="Ma J."/>
        </authorList>
    </citation>
    <scope>NUCLEOTIDE SEQUENCE [LARGE SCALE GENOMIC DNA]</scope>
    <source>
        <strain evidence="8">CGMCC 1.13574</strain>
    </source>
</reference>
<comment type="caution">
    <text evidence="7">The sequence shown here is derived from an EMBL/GenBank/DDBJ whole genome shotgun (WGS) entry which is preliminary data.</text>
</comment>
<keyword evidence="5" id="KW-0045">Antibiotic biosynthesis</keyword>
<dbReference type="SUPFAM" id="SSF56801">
    <property type="entry name" value="Acetyl-CoA synthetase-like"/>
    <property type="match status" value="1"/>
</dbReference>
<evidence type="ECO:0000256" key="3">
    <source>
        <dbReference type="ARBA" id="ARBA00022450"/>
    </source>
</evidence>
<keyword evidence="4" id="KW-0597">Phosphoprotein</keyword>
<dbReference type="PROSITE" id="PS50075">
    <property type="entry name" value="CARRIER"/>
    <property type="match status" value="2"/>
</dbReference>
<dbReference type="Gene3D" id="1.10.1200.10">
    <property type="entry name" value="ACP-like"/>
    <property type="match status" value="2"/>
</dbReference>
<name>A0ABW4ZZE0_9BACL</name>
<dbReference type="InterPro" id="IPR036736">
    <property type="entry name" value="ACP-like_sf"/>
</dbReference>
<evidence type="ECO:0000256" key="1">
    <source>
        <dbReference type="ARBA" id="ARBA00001957"/>
    </source>
</evidence>
<dbReference type="EMBL" id="JBHUIO010000006">
    <property type="protein sequence ID" value="MFD2170714.1"/>
    <property type="molecule type" value="Genomic_DNA"/>
</dbReference>
<dbReference type="Pfam" id="PF00668">
    <property type="entry name" value="Condensation"/>
    <property type="match status" value="1"/>
</dbReference>
<dbReference type="Gene3D" id="3.40.50.980">
    <property type="match status" value="2"/>
</dbReference>
<keyword evidence="3" id="KW-0596">Phosphopantetheine</keyword>
<dbReference type="PANTHER" id="PTHR45527">
    <property type="entry name" value="NONRIBOSOMAL PEPTIDE SYNTHETASE"/>
    <property type="match status" value="1"/>
</dbReference>
<dbReference type="InterPro" id="IPR001242">
    <property type="entry name" value="Condensation_dom"/>
</dbReference>
<evidence type="ECO:0000313" key="7">
    <source>
        <dbReference type="EMBL" id="MFD2170714.1"/>
    </source>
</evidence>
<dbReference type="Proteomes" id="UP001597343">
    <property type="component" value="Unassembled WGS sequence"/>
</dbReference>
<dbReference type="Pfam" id="PF00501">
    <property type="entry name" value="AMP-binding"/>
    <property type="match status" value="1"/>
</dbReference>
<dbReference type="InterPro" id="IPR045851">
    <property type="entry name" value="AMP-bd_C_sf"/>
</dbReference>
<evidence type="ECO:0000256" key="2">
    <source>
        <dbReference type="ARBA" id="ARBA00006432"/>
    </source>
</evidence>
<dbReference type="InterPro" id="IPR029058">
    <property type="entry name" value="AB_hydrolase_fold"/>
</dbReference>
<dbReference type="InterPro" id="IPR006162">
    <property type="entry name" value="Ppantetheine_attach_site"/>
</dbReference>
<feature type="domain" description="Carrier" evidence="6">
    <location>
        <begin position="10"/>
        <end position="85"/>
    </location>
</feature>
<dbReference type="Pfam" id="PF00550">
    <property type="entry name" value="PP-binding"/>
    <property type="match status" value="2"/>
</dbReference>
<dbReference type="SMART" id="SM00823">
    <property type="entry name" value="PKS_PP"/>
    <property type="match status" value="2"/>
</dbReference>
<keyword evidence="8" id="KW-1185">Reference proteome</keyword>
<dbReference type="InterPro" id="IPR009081">
    <property type="entry name" value="PP-bd_ACP"/>
</dbReference>
<gene>
    <name evidence="7" type="ORF">ACFSOY_11935</name>
</gene>
<dbReference type="PANTHER" id="PTHR45527:SF1">
    <property type="entry name" value="FATTY ACID SYNTHASE"/>
    <property type="match status" value="1"/>
</dbReference>
<evidence type="ECO:0000256" key="5">
    <source>
        <dbReference type="ARBA" id="ARBA00023194"/>
    </source>
</evidence>
<dbReference type="InterPro" id="IPR001031">
    <property type="entry name" value="Thioesterase"/>
</dbReference>
<dbReference type="Gene3D" id="3.30.559.30">
    <property type="entry name" value="Nonribosomal peptide synthetase, condensation domain"/>
    <property type="match status" value="1"/>
</dbReference>
<dbReference type="PROSITE" id="PS00012">
    <property type="entry name" value="PHOSPHOPANTETHEINE"/>
    <property type="match status" value="1"/>
</dbReference>
<dbReference type="SUPFAM" id="SSF47336">
    <property type="entry name" value="ACP-like"/>
    <property type="match status" value="2"/>
</dbReference>
<dbReference type="InterPro" id="IPR020802">
    <property type="entry name" value="TesA-like"/>
</dbReference>
<dbReference type="InterPro" id="IPR023213">
    <property type="entry name" value="CAT-like_dom_sf"/>
</dbReference>
<evidence type="ECO:0000313" key="8">
    <source>
        <dbReference type="Proteomes" id="UP001597343"/>
    </source>
</evidence>
<dbReference type="PROSITE" id="PS00455">
    <property type="entry name" value="AMP_BINDING"/>
    <property type="match status" value="1"/>
</dbReference>
<dbReference type="InterPro" id="IPR010071">
    <property type="entry name" value="AA_adenyl_dom"/>
</dbReference>
<dbReference type="SUPFAM" id="SSF53474">
    <property type="entry name" value="alpha/beta-Hydrolases"/>
    <property type="match status" value="1"/>
</dbReference>
<dbReference type="Gene3D" id="2.30.38.10">
    <property type="entry name" value="Luciferase, Domain 3"/>
    <property type="match status" value="1"/>
</dbReference>
<dbReference type="Gene3D" id="3.40.50.1820">
    <property type="entry name" value="alpha/beta hydrolase"/>
    <property type="match status" value="1"/>
</dbReference>
<organism evidence="7 8">
    <name type="scientific">Tumebacillus lipolyticus</name>
    <dbReference type="NCBI Taxonomy" id="1280370"/>
    <lineage>
        <taxon>Bacteria</taxon>
        <taxon>Bacillati</taxon>
        <taxon>Bacillota</taxon>
        <taxon>Bacilli</taxon>
        <taxon>Bacillales</taxon>
        <taxon>Alicyclobacillaceae</taxon>
        <taxon>Tumebacillus</taxon>
    </lineage>
</organism>
<dbReference type="RefSeq" id="WP_386047072.1">
    <property type="nucleotide sequence ID" value="NZ_JBHUIO010000006.1"/>
</dbReference>
<evidence type="ECO:0000256" key="4">
    <source>
        <dbReference type="ARBA" id="ARBA00022553"/>
    </source>
</evidence>
<dbReference type="InterPro" id="IPR025110">
    <property type="entry name" value="AMP-bd_C"/>
</dbReference>
<dbReference type="Pfam" id="PF13193">
    <property type="entry name" value="AMP-binding_C"/>
    <property type="match status" value="1"/>
</dbReference>
<proteinExistence type="inferred from homology"/>